<evidence type="ECO:0000256" key="2">
    <source>
        <dbReference type="ARBA" id="ARBA00009539"/>
    </source>
</evidence>
<evidence type="ECO:0000256" key="7">
    <source>
        <dbReference type="ARBA" id="ARBA00025067"/>
    </source>
</evidence>
<dbReference type="OrthoDB" id="4664297at2759"/>
<comment type="pathway">
    <text evidence="1">Cofactor biosynthesis; tetrahydrofolate biosynthesis; 5,6,7,8-tetrahydrofolate from 7,8-dihydrofolate: step 1/1.</text>
</comment>
<dbReference type="PROSITE" id="PS51330">
    <property type="entry name" value="DHFR_2"/>
    <property type="match status" value="1"/>
</dbReference>
<comment type="similarity">
    <text evidence="2 9">Belongs to the dihydrofolate reductase family.</text>
</comment>
<dbReference type="InterPro" id="IPR024072">
    <property type="entry name" value="DHFR-like_dom_sf"/>
</dbReference>
<evidence type="ECO:0000256" key="1">
    <source>
        <dbReference type="ARBA" id="ARBA00004903"/>
    </source>
</evidence>
<dbReference type="SUPFAM" id="SSF53597">
    <property type="entry name" value="Dihydrofolate reductase-like"/>
    <property type="match status" value="1"/>
</dbReference>
<dbReference type="PANTHER" id="PTHR48069">
    <property type="entry name" value="DIHYDROFOLATE REDUCTASE"/>
    <property type="match status" value="1"/>
</dbReference>
<dbReference type="EC" id="1.5.1.3" evidence="3"/>
<evidence type="ECO:0000256" key="3">
    <source>
        <dbReference type="ARBA" id="ARBA00012856"/>
    </source>
</evidence>
<gene>
    <name evidence="11" type="ORF">CLODIP_2_CD10437</name>
</gene>
<evidence type="ECO:0000256" key="4">
    <source>
        <dbReference type="ARBA" id="ARBA00022563"/>
    </source>
</evidence>
<comment type="caution">
    <text evidence="11">The sequence shown here is derived from an EMBL/GenBank/DDBJ whole genome shotgun (WGS) entry which is preliminary data.</text>
</comment>
<evidence type="ECO:0000313" key="12">
    <source>
        <dbReference type="Proteomes" id="UP000494165"/>
    </source>
</evidence>
<dbReference type="CDD" id="cd00209">
    <property type="entry name" value="DHFR"/>
    <property type="match status" value="1"/>
</dbReference>
<organism evidence="11 12">
    <name type="scientific">Cloeon dipterum</name>
    <dbReference type="NCBI Taxonomy" id="197152"/>
    <lineage>
        <taxon>Eukaryota</taxon>
        <taxon>Metazoa</taxon>
        <taxon>Ecdysozoa</taxon>
        <taxon>Arthropoda</taxon>
        <taxon>Hexapoda</taxon>
        <taxon>Insecta</taxon>
        <taxon>Pterygota</taxon>
        <taxon>Palaeoptera</taxon>
        <taxon>Ephemeroptera</taxon>
        <taxon>Pisciforma</taxon>
        <taxon>Baetidae</taxon>
        <taxon>Cloeon</taxon>
    </lineage>
</organism>
<dbReference type="Proteomes" id="UP000494165">
    <property type="component" value="Unassembled WGS sequence"/>
</dbReference>
<dbReference type="GO" id="GO:0006730">
    <property type="term" value="P:one-carbon metabolic process"/>
    <property type="evidence" value="ECO:0007669"/>
    <property type="project" value="UniProtKB-KW"/>
</dbReference>
<evidence type="ECO:0000256" key="9">
    <source>
        <dbReference type="RuleBase" id="RU004474"/>
    </source>
</evidence>
<dbReference type="GO" id="GO:0004146">
    <property type="term" value="F:dihydrofolate reductase activity"/>
    <property type="evidence" value="ECO:0007669"/>
    <property type="project" value="UniProtKB-EC"/>
</dbReference>
<keyword evidence="12" id="KW-1185">Reference proteome</keyword>
<dbReference type="InterPro" id="IPR017925">
    <property type="entry name" value="DHFR_CS"/>
</dbReference>
<reference evidence="11 12" key="1">
    <citation type="submission" date="2020-04" db="EMBL/GenBank/DDBJ databases">
        <authorList>
            <person name="Alioto T."/>
            <person name="Alioto T."/>
            <person name="Gomez Garrido J."/>
        </authorList>
    </citation>
    <scope>NUCLEOTIDE SEQUENCE [LARGE SCALE GENOMIC DNA]</scope>
</reference>
<keyword evidence="4" id="KW-0554">One-carbon metabolism</keyword>
<dbReference type="GO" id="GO:0046655">
    <property type="term" value="P:folic acid metabolic process"/>
    <property type="evidence" value="ECO:0007669"/>
    <property type="project" value="TreeGrafter"/>
</dbReference>
<dbReference type="PRINTS" id="PR00070">
    <property type="entry name" value="DHFR"/>
</dbReference>
<dbReference type="PANTHER" id="PTHR48069:SF3">
    <property type="entry name" value="DIHYDROFOLATE REDUCTASE"/>
    <property type="match status" value="1"/>
</dbReference>
<evidence type="ECO:0000259" key="10">
    <source>
        <dbReference type="PROSITE" id="PS51330"/>
    </source>
</evidence>
<feature type="domain" description="DHFR" evidence="10">
    <location>
        <begin position="4"/>
        <end position="182"/>
    </location>
</feature>
<keyword evidence="5" id="KW-0521">NADP</keyword>
<proteinExistence type="inferred from homology"/>
<evidence type="ECO:0000313" key="11">
    <source>
        <dbReference type="EMBL" id="CAB3386783.1"/>
    </source>
</evidence>
<name>A0A8S1E187_9INSE</name>
<sequence>MHPKLELIAAACSNKGIGVKGDLPWRLKSEMAFFTRMTTETKDDNKKNAVIMGRKSWDSIPPNHRPLNNRLNVVLTRQDLDLGSEATVCKSLEEAVSLLTSPPFSEQIERLWVIGGSSIYEAALKSPFCHRVYLTDIMADFECDTFFPDMDLGKFELVEDPAVPDGIQEEKGIRFKYQVFQLKQDN</sequence>
<comment type="function">
    <text evidence="7">Key enzyme in folate metabolism. Catalyzes an essential reaction for de novo glycine and purine synthesis, and for DNA precursor synthesis.</text>
</comment>
<dbReference type="GO" id="GO:0050661">
    <property type="term" value="F:NADP binding"/>
    <property type="evidence" value="ECO:0007669"/>
    <property type="project" value="InterPro"/>
</dbReference>
<evidence type="ECO:0000256" key="6">
    <source>
        <dbReference type="ARBA" id="ARBA00023002"/>
    </source>
</evidence>
<dbReference type="AlphaFoldDB" id="A0A8S1E187"/>
<accession>A0A8S1E187</accession>
<dbReference type="InterPro" id="IPR012259">
    <property type="entry name" value="DHFR"/>
</dbReference>
<evidence type="ECO:0000256" key="5">
    <source>
        <dbReference type="ARBA" id="ARBA00022857"/>
    </source>
</evidence>
<protein>
    <recommendedName>
        <fullName evidence="3">dihydrofolate reductase</fullName>
        <ecNumber evidence="3">1.5.1.3</ecNumber>
    </recommendedName>
</protein>
<dbReference type="EMBL" id="CADEPI010000512">
    <property type="protein sequence ID" value="CAB3386783.1"/>
    <property type="molecule type" value="Genomic_DNA"/>
</dbReference>
<dbReference type="FunFam" id="3.40.430.10:FF:000002">
    <property type="entry name" value="Dihydrofolate reductase"/>
    <property type="match status" value="1"/>
</dbReference>
<dbReference type="Gene3D" id="3.40.430.10">
    <property type="entry name" value="Dihydrofolate Reductase, subunit A"/>
    <property type="match status" value="1"/>
</dbReference>
<dbReference type="GO" id="GO:0046654">
    <property type="term" value="P:tetrahydrofolate biosynthetic process"/>
    <property type="evidence" value="ECO:0007669"/>
    <property type="project" value="InterPro"/>
</dbReference>
<evidence type="ECO:0000256" key="8">
    <source>
        <dbReference type="ARBA" id="ARBA00048873"/>
    </source>
</evidence>
<dbReference type="Pfam" id="PF00186">
    <property type="entry name" value="DHFR_1"/>
    <property type="match status" value="1"/>
</dbReference>
<keyword evidence="6" id="KW-0560">Oxidoreductase</keyword>
<dbReference type="InterPro" id="IPR001796">
    <property type="entry name" value="DHFR_dom"/>
</dbReference>
<dbReference type="GO" id="GO:0046452">
    <property type="term" value="P:dihydrofolate metabolic process"/>
    <property type="evidence" value="ECO:0007669"/>
    <property type="project" value="TreeGrafter"/>
</dbReference>
<comment type="catalytic activity">
    <reaction evidence="8">
        <text>(6S)-5,6,7,8-tetrahydrofolate + NADP(+) = 7,8-dihydrofolate + NADPH + H(+)</text>
        <dbReference type="Rhea" id="RHEA:15009"/>
        <dbReference type="ChEBI" id="CHEBI:15378"/>
        <dbReference type="ChEBI" id="CHEBI:57451"/>
        <dbReference type="ChEBI" id="CHEBI:57453"/>
        <dbReference type="ChEBI" id="CHEBI:57783"/>
        <dbReference type="ChEBI" id="CHEBI:58349"/>
        <dbReference type="EC" id="1.5.1.3"/>
    </reaction>
</comment>
<dbReference type="PROSITE" id="PS00075">
    <property type="entry name" value="DHFR_1"/>
    <property type="match status" value="1"/>
</dbReference>
<dbReference type="GO" id="GO:0005739">
    <property type="term" value="C:mitochondrion"/>
    <property type="evidence" value="ECO:0007669"/>
    <property type="project" value="TreeGrafter"/>
</dbReference>